<keyword evidence="1" id="KW-0472">Membrane</keyword>
<evidence type="ECO:0000256" key="1">
    <source>
        <dbReference type="SAM" id="Phobius"/>
    </source>
</evidence>
<dbReference type="Gene3D" id="3.30.1380.10">
    <property type="match status" value="1"/>
</dbReference>
<evidence type="ECO:0000313" key="3">
    <source>
        <dbReference type="Proteomes" id="UP000183255"/>
    </source>
</evidence>
<keyword evidence="1" id="KW-0812">Transmembrane</keyword>
<dbReference type="GO" id="GO:0004180">
    <property type="term" value="F:carboxypeptidase activity"/>
    <property type="evidence" value="ECO:0007669"/>
    <property type="project" value="UniProtKB-KW"/>
</dbReference>
<accession>A0A1G8HJ02</accession>
<organism evidence="2 3">
    <name type="scientific">Proteiniclasticum ruminis</name>
    <dbReference type="NCBI Taxonomy" id="398199"/>
    <lineage>
        <taxon>Bacteria</taxon>
        <taxon>Bacillati</taxon>
        <taxon>Bacillota</taxon>
        <taxon>Clostridia</taxon>
        <taxon>Eubacteriales</taxon>
        <taxon>Clostridiaceae</taxon>
        <taxon>Proteiniclasticum</taxon>
    </lineage>
</organism>
<name>A0A1G8HJ02_9CLOT</name>
<gene>
    <name evidence="2" type="ORF">SAMN05421804_101594</name>
</gene>
<dbReference type="InterPro" id="IPR009045">
    <property type="entry name" value="Zn_M74/Hedgehog-like"/>
</dbReference>
<feature type="transmembrane region" description="Helical" evidence="1">
    <location>
        <begin position="21"/>
        <end position="39"/>
    </location>
</feature>
<sequence length="190" mass="22552">MHSEKIERRKREIRSRNRKRRAFLGMMVLFVLMLLVLFLQKIGREEQSVSPGNPLDRISSLEELNEKTREAAELFLRIAEEEGLPVLVTETYRTQERQEYLYEQGRSRPGQVVTWTKNSNHTKRNAFDIAKNVPGEEYSDLEFFRKCAEIGREIGLSPGYYWEEGKRDMPHFEMKRFGRVQYPEGYEKTP</sequence>
<dbReference type="RefSeq" id="WP_051651455.1">
    <property type="nucleotide sequence ID" value="NZ_DAMANS010000005.1"/>
</dbReference>
<keyword evidence="2" id="KW-0121">Carboxypeptidase</keyword>
<dbReference type="SUPFAM" id="SSF55166">
    <property type="entry name" value="Hedgehog/DD-peptidase"/>
    <property type="match status" value="1"/>
</dbReference>
<dbReference type="Proteomes" id="UP000183255">
    <property type="component" value="Unassembled WGS sequence"/>
</dbReference>
<reference evidence="2 3" key="1">
    <citation type="submission" date="2016-10" db="EMBL/GenBank/DDBJ databases">
        <authorList>
            <person name="de Groot N.N."/>
        </authorList>
    </citation>
    <scope>NUCLEOTIDE SEQUENCE [LARGE SCALE GENOMIC DNA]</scope>
    <source>
        <strain evidence="2 3">CGMCC 1.5058</strain>
    </source>
</reference>
<keyword evidence="1" id="KW-1133">Transmembrane helix</keyword>
<dbReference type="AlphaFoldDB" id="A0A1G8HJ02"/>
<keyword evidence="2" id="KW-0645">Protease</keyword>
<dbReference type="CDD" id="cd14845">
    <property type="entry name" value="L-Ala-D-Glu_peptidase_like"/>
    <property type="match status" value="1"/>
</dbReference>
<proteinExistence type="predicted"/>
<evidence type="ECO:0000313" key="2">
    <source>
        <dbReference type="EMBL" id="SDI06430.1"/>
    </source>
</evidence>
<keyword evidence="2" id="KW-0378">Hydrolase</keyword>
<dbReference type="EMBL" id="FNDZ01000001">
    <property type="protein sequence ID" value="SDI06430.1"/>
    <property type="molecule type" value="Genomic_DNA"/>
</dbReference>
<protein>
    <submittedName>
        <fullName evidence="2">D-alanyl-D-alanine carboxypeptidase</fullName>
    </submittedName>
</protein>